<comment type="function">
    <text evidence="5">Involved in chemotaxis. Part of a chemotaxis signal transduction system that modulates chemotaxis in response to various stimuli. Catalyzes the demethylation of specific methylglutamate residues introduced into the chemoreceptors (methyl-accepting chemotaxis proteins or MCP) by CheR. Also mediates the irreversible deamidation of specific glutamine residues to glutamic acid.</text>
</comment>
<keyword evidence="1 5" id="KW-0963">Cytoplasm</keyword>
<dbReference type="GO" id="GO:0008984">
    <property type="term" value="F:protein-glutamate methylesterase activity"/>
    <property type="evidence" value="ECO:0007669"/>
    <property type="project" value="UniProtKB-EC"/>
</dbReference>
<dbReference type="PIRSF" id="PIRSF000876">
    <property type="entry name" value="RR_chemtxs_CheB"/>
    <property type="match status" value="1"/>
</dbReference>
<evidence type="ECO:0000313" key="12">
    <source>
        <dbReference type="Proteomes" id="UP001221838"/>
    </source>
</evidence>
<reference evidence="11 12" key="1">
    <citation type="submission" date="2022-11" db="EMBL/GenBank/DDBJ databases">
        <title>Minimal conservation of predation-associated metabolite biosynthetic gene clusters underscores biosynthetic potential of Myxococcota including descriptions for ten novel species: Archangium lansinium sp. nov., Myxococcus landrumus sp. nov., Nannocystis bai.</title>
        <authorList>
            <person name="Ahearne A."/>
            <person name="Stevens C."/>
            <person name="Dowd S."/>
        </authorList>
    </citation>
    <scope>NUCLEOTIDE SEQUENCE [LARGE SCALE GENOMIC DNA]</scope>
    <source>
        <strain evidence="11 12">NCWAL01</strain>
    </source>
</reference>
<feature type="modified residue" description="4-aspartylphosphate" evidence="5 7">
    <location>
        <position position="64"/>
    </location>
</feature>
<dbReference type="SUPFAM" id="SSF52738">
    <property type="entry name" value="Methylesterase CheB, C-terminal domain"/>
    <property type="match status" value="1"/>
</dbReference>
<dbReference type="GO" id="GO:0032259">
    <property type="term" value="P:methylation"/>
    <property type="evidence" value="ECO:0007669"/>
    <property type="project" value="UniProtKB-KW"/>
</dbReference>
<dbReference type="EC" id="3.1.1.61" evidence="5"/>
<evidence type="ECO:0000313" key="11">
    <source>
        <dbReference type="EMBL" id="MDC0712708.1"/>
    </source>
</evidence>
<dbReference type="SUPFAM" id="SSF52172">
    <property type="entry name" value="CheY-like"/>
    <property type="match status" value="1"/>
</dbReference>
<dbReference type="SMART" id="SM00448">
    <property type="entry name" value="REC"/>
    <property type="match status" value="1"/>
</dbReference>
<dbReference type="InterPro" id="IPR035909">
    <property type="entry name" value="CheB_C"/>
</dbReference>
<evidence type="ECO:0000259" key="9">
    <source>
        <dbReference type="PROSITE" id="PS50110"/>
    </source>
</evidence>
<dbReference type="PANTHER" id="PTHR42872:SF6">
    <property type="entry name" value="PROTEIN-GLUTAMATE METHYLESTERASE_PROTEIN-GLUTAMINE GLUTAMINASE"/>
    <property type="match status" value="1"/>
</dbReference>
<dbReference type="NCBIfam" id="NF001965">
    <property type="entry name" value="PRK00742.1"/>
    <property type="match status" value="1"/>
</dbReference>
<organism evidence="11 12">
    <name type="scientific">Stigmatella ashevillensis</name>
    <dbReference type="NCBI Taxonomy" id="2995309"/>
    <lineage>
        <taxon>Bacteria</taxon>
        <taxon>Pseudomonadati</taxon>
        <taxon>Myxococcota</taxon>
        <taxon>Myxococcia</taxon>
        <taxon>Myxococcales</taxon>
        <taxon>Cystobacterineae</taxon>
        <taxon>Archangiaceae</taxon>
        <taxon>Stigmatella</taxon>
    </lineage>
</organism>
<dbReference type="PROSITE" id="PS50122">
    <property type="entry name" value="CHEB"/>
    <property type="match status" value="1"/>
</dbReference>
<comment type="catalytic activity">
    <reaction evidence="5">
        <text>L-glutaminyl-[protein] + H2O = L-glutamyl-[protein] + NH4(+)</text>
        <dbReference type="Rhea" id="RHEA:16441"/>
        <dbReference type="Rhea" id="RHEA-COMP:10207"/>
        <dbReference type="Rhea" id="RHEA-COMP:10208"/>
        <dbReference type="ChEBI" id="CHEBI:15377"/>
        <dbReference type="ChEBI" id="CHEBI:28938"/>
        <dbReference type="ChEBI" id="CHEBI:29973"/>
        <dbReference type="ChEBI" id="CHEBI:30011"/>
        <dbReference type="EC" id="3.5.1.44"/>
    </reaction>
</comment>
<evidence type="ECO:0000256" key="1">
    <source>
        <dbReference type="ARBA" id="ARBA00022490"/>
    </source>
</evidence>
<dbReference type="Pfam" id="PF00072">
    <property type="entry name" value="Response_reg"/>
    <property type="match status" value="1"/>
</dbReference>
<dbReference type="CDD" id="cd17541">
    <property type="entry name" value="REC_CheB-like"/>
    <property type="match status" value="1"/>
</dbReference>
<dbReference type="Proteomes" id="UP001221838">
    <property type="component" value="Unassembled WGS sequence"/>
</dbReference>
<comment type="catalytic activity">
    <reaction evidence="4 5">
        <text>[protein]-L-glutamate 5-O-methyl ester + H2O = L-glutamyl-[protein] + methanol + H(+)</text>
        <dbReference type="Rhea" id="RHEA:23236"/>
        <dbReference type="Rhea" id="RHEA-COMP:10208"/>
        <dbReference type="Rhea" id="RHEA-COMP:10311"/>
        <dbReference type="ChEBI" id="CHEBI:15377"/>
        <dbReference type="ChEBI" id="CHEBI:15378"/>
        <dbReference type="ChEBI" id="CHEBI:17790"/>
        <dbReference type="ChEBI" id="CHEBI:29973"/>
        <dbReference type="ChEBI" id="CHEBI:82795"/>
        <dbReference type="EC" id="3.1.1.61"/>
    </reaction>
</comment>
<evidence type="ECO:0000256" key="8">
    <source>
        <dbReference type="SAM" id="MobiDB-lite"/>
    </source>
</evidence>
<protein>
    <recommendedName>
        <fullName evidence="5">Protein-glutamate methylesterase/protein-glutamine glutaminase</fullName>
        <ecNumber evidence="5">3.1.1.61</ecNumber>
        <ecNumber evidence="5">3.5.1.44</ecNumber>
    </recommendedName>
</protein>
<evidence type="ECO:0000256" key="5">
    <source>
        <dbReference type="HAMAP-Rule" id="MF_00099"/>
    </source>
</evidence>
<feature type="region of interest" description="Disordered" evidence="8">
    <location>
        <begin position="146"/>
        <end position="165"/>
    </location>
</feature>
<gene>
    <name evidence="5 11" type="primary">cheB</name>
    <name evidence="11" type="ORF">POL68_29875</name>
</gene>
<dbReference type="InterPro" id="IPR008248">
    <property type="entry name" value="CheB-like"/>
</dbReference>
<dbReference type="PROSITE" id="PS50110">
    <property type="entry name" value="RESPONSE_REGULATORY"/>
    <property type="match status" value="1"/>
</dbReference>
<dbReference type="InterPro" id="IPR000673">
    <property type="entry name" value="Sig_transdc_resp-reg_Me-estase"/>
</dbReference>
<keyword evidence="12" id="KW-1185">Reference proteome</keyword>
<dbReference type="EMBL" id="JAQNDM010000002">
    <property type="protein sequence ID" value="MDC0712708.1"/>
    <property type="molecule type" value="Genomic_DNA"/>
</dbReference>
<evidence type="ECO:0000256" key="4">
    <source>
        <dbReference type="ARBA" id="ARBA00048267"/>
    </source>
</evidence>
<accession>A0ABT5DHV7</accession>
<dbReference type="GO" id="GO:0008168">
    <property type="term" value="F:methyltransferase activity"/>
    <property type="evidence" value="ECO:0007669"/>
    <property type="project" value="UniProtKB-KW"/>
</dbReference>
<dbReference type="Gene3D" id="3.40.50.2300">
    <property type="match status" value="1"/>
</dbReference>
<feature type="active site" evidence="5 6">
    <location>
        <position position="203"/>
    </location>
</feature>
<comment type="PTM">
    <text evidence="5">Phosphorylated by CheA. Phosphorylation of the N-terminal regulatory domain activates the methylesterase activity.</text>
</comment>
<keyword evidence="5 7" id="KW-0597">Phosphoprotein</keyword>
<evidence type="ECO:0000256" key="6">
    <source>
        <dbReference type="PROSITE-ProRule" id="PRU00050"/>
    </source>
</evidence>
<dbReference type="CDD" id="cd16432">
    <property type="entry name" value="CheB_Rec"/>
    <property type="match status" value="1"/>
</dbReference>
<dbReference type="RefSeq" id="WP_272142844.1">
    <property type="nucleotide sequence ID" value="NZ_JAQNDM010000002.1"/>
</dbReference>
<dbReference type="PANTHER" id="PTHR42872">
    <property type="entry name" value="PROTEIN-GLUTAMATE METHYLESTERASE/PROTEIN-GLUTAMINE GLUTAMINASE"/>
    <property type="match status" value="1"/>
</dbReference>
<comment type="subcellular location">
    <subcellularLocation>
        <location evidence="5">Cytoplasm</location>
    </subcellularLocation>
</comment>
<feature type="active site" evidence="5 6">
    <location>
        <position position="296"/>
    </location>
</feature>
<evidence type="ECO:0000256" key="3">
    <source>
        <dbReference type="ARBA" id="ARBA00022801"/>
    </source>
</evidence>
<dbReference type="EC" id="3.5.1.44" evidence="5"/>
<keyword evidence="11" id="KW-0489">Methyltransferase</keyword>
<comment type="caution">
    <text evidence="11">The sequence shown here is derived from an EMBL/GenBank/DDBJ whole genome shotgun (WGS) entry which is preliminary data.</text>
</comment>
<evidence type="ECO:0000256" key="7">
    <source>
        <dbReference type="PROSITE-ProRule" id="PRU00169"/>
    </source>
</evidence>
<comment type="domain">
    <text evidence="5">Contains a C-terminal catalytic domain, and an N-terminal region which modulates catalytic activity.</text>
</comment>
<keyword evidence="3 5" id="KW-0378">Hydrolase</keyword>
<keyword evidence="11" id="KW-0808">Transferase</keyword>
<dbReference type="HAMAP" id="MF_00099">
    <property type="entry name" value="CheB_chemtxs"/>
    <property type="match status" value="1"/>
</dbReference>
<dbReference type="InterPro" id="IPR011006">
    <property type="entry name" value="CheY-like_superfamily"/>
</dbReference>
<sequence>MTAHVPPSSNPLRVVVAEDSPTARRLLVEIIRADPGLEVVGEAKDGLEAVELVHRLRPHLVTMDIQMPHMDGLEATRRIMTEVPTPVVVVSTLVERDIQTSMSALRAGALAVLQKLVGPESPDFERESRHLRDTLRAMSAVKVVRHWPQRASTPPPRPAAAPGTRARPAVVAIAASTGGPAALHRIFSELPADFPLPILVVQHIALGFADGMARWLDSVTPLRVKVAEDGEPLKPGTVYVAADDRHLGVTTDGRVQVSNAAPVGGFRASGTFLFRATARAYGAASVALILTGMGQDGLDGLRELRQSGARVLAQDEATSIVFGMPGVVVAAGLADAVLPLESIATHLKDLAAPPGDIPPRG</sequence>
<dbReference type="Pfam" id="PF01339">
    <property type="entry name" value="CheB_methylest"/>
    <property type="match status" value="1"/>
</dbReference>
<evidence type="ECO:0000259" key="10">
    <source>
        <dbReference type="PROSITE" id="PS50122"/>
    </source>
</evidence>
<keyword evidence="2 5" id="KW-0145">Chemotaxis</keyword>
<feature type="active site" evidence="5 6">
    <location>
        <position position="176"/>
    </location>
</feature>
<dbReference type="InterPro" id="IPR001789">
    <property type="entry name" value="Sig_transdc_resp-reg_receiver"/>
</dbReference>
<feature type="domain" description="CheB-type methylesterase" evidence="10">
    <location>
        <begin position="162"/>
        <end position="347"/>
    </location>
</feature>
<evidence type="ECO:0000256" key="2">
    <source>
        <dbReference type="ARBA" id="ARBA00022500"/>
    </source>
</evidence>
<feature type="domain" description="Response regulatory" evidence="9">
    <location>
        <begin position="13"/>
        <end position="130"/>
    </location>
</feature>
<proteinExistence type="inferred from homology"/>
<dbReference type="Gene3D" id="3.40.50.180">
    <property type="entry name" value="Methylesterase CheB, C-terminal domain"/>
    <property type="match status" value="1"/>
</dbReference>
<name>A0ABT5DHV7_9BACT</name>
<comment type="similarity">
    <text evidence="5">Belongs to the CheB family.</text>
</comment>